<sequence length="104" mass="10319">MSAMSTLVDAGVGRRGGAAAAVDPDAQAAAEAHVDLPQGEVVDAAEEHPVHRRTGDLHVLHFDVGGAPGVDGRGVGGDGAGRVDGAADVQDGPRPTPTPRLQGT</sequence>
<protein>
    <submittedName>
        <fullName evidence="2">Uncharacterized protein</fullName>
    </submittedName>
</protein>
<organism evidence="2 3">
    <name type="scientific">Streptomyces ziwulingensis</name>
    <dbReference type="NCBI Taxonomy" id="1045501"/>
    <lineage>
        <taxon>Bacteria</taxon>
        <taxon>Bacillati</taxon>
        <taxon>Actinomycetota</taxon>
        <taxon>Actinomycetes</taxon>
        <taxon>Kitasatosporales</taxon>
        <taxon>Streptomycetaceae</taxon>
        <taxon>Streptomyces</taxon>
    </lineage>
</organism>
<feature type="compositionally biased region" description="Low complexity" evidence="1">
    <location>
        <begin position="83"/>
        <end position="92"/>
    </location>
</feature>
<feature type="compositionally biased region" description="Gly residues" evidence="1">
    <location>
        <begin position="67"/>
        <end position="82"/>
    </location>
</feature>
<evidence type="ECO:0000313" key="2">
    <source>
        <dbReference type="EMBL" id="GAA4812459.1"/>
    </source>
</evidence>
<dbReference type="EMBL" id="BAABIG010000054">
    <property type="protein sequence ID" value="GAA4812459.1"/>
    <property type="molecule type" value="Genomic_DNA"/>
</dbReference>
<gene>
    <name evidence="2" type="ORF">GCM10023220_49640</name>
</gene>
<accession>A0ABP9CJC0</accession>
<evidence type="ECO:0000256" key="1">
    <source>
        <dbReference type="SAM" id="MobiDB-lite"/>
    </source>
</evidence>
<feature type="region of interest" description="Disordered" evidence="1">
    <location>
        <begin position="1"/>
        <end position="37"/>
    </location>
</feature>
<evidence type="ECO:0000313" key="3">
    <source>
        <dbReference type="Proteomes" id="UP001501265"/>
    </source>
</evidence>
<reference evidence="3" key="1">
    <citation type="journal article" date="2019" name="Int. J. Syst. Evol. Microbiol.">
        <title>The Global Catalogue of Microorganisms (GCM) 10K type strain sequencing project: providing services to taxonomists for standard genome sequencing and annotation.</title>
        <authorList>
            <consortium name="The Broad Institute Genomics Platform"/>
            <consortium name="The Broad Institute Genome Sequencing Center for Infectious Disease"/>
            <person name="Wu L."/>
            <person name="Ma J."/>
        </authorList>
    </citation>
    <scope>NUCLEOTIDE SEQUENCE [LARGE SCALE GENOMIC DNA]</scope>
    <source>
        <strain evidence="3">JCM 18081</strain>
    </source>
</reference>
<dbReference type="Proteomes" id="UP001501265">
    <property type="component" value="Unassembled WGS sequence"/>
</dbReference>
<feature type="compositionally biased region" description="Low complexity" evidence="1">
    <location>
        <begin position="17"/>
        <end position="31"/>
    </location>
</feature>
<name>A0ABP9CJC0_9ACTN</name>
<comment type="caution">
    <text evidence="2">The sequence shown here is derived from an EMBL/GenBank/DDBJ whole genome shotgun (WGS) entry which is preliminary data.</text>
</comment>
<proteinExistence type="predicted"/>
<feature type="region of interest" description="Disordered" evidence="1">
    <location>
        <begin position="67"/>
        <end position="104"/>
    </location>
</feature>
<keyword evidence="3" id="KW-1185">Reference proteome</keyword>